<evidence type="ECO:0000259" key="2">
    <source>
        <dbReference type="Pfam" id="PF00134"/>
    </source>
</evidence>
<reference evidence="3" key="1">
    <citation type="submission" date="2021-06" db="EMBL/GenBank/DDBJ databases">
        <authorList>
            <person name="Kallberg Y."/>
            <person name="Tangrot J."/>
            <person name="Rosling A."/>
        </authorList>
    </citation>
    <scope>NUCLEOTIDE SEQUENCE</scope>
    <source>
        <strain evidence="3">87-6 pot B 2015</strain>
    </source>
</reference>
<dbReference type="PANTHER" id="PTHR22896">
    <property type="entry name" value="CDK5 AND ABL1 ENZYME SUBSTRATE 1"/>
    <property type="match status" value="1"/>
</dbReference>
<gene>
    <name evidence="3" type="ORF">FMOSSE_LOCUS2558</name>
</gene>
<dbReference type="InterPro" id="IPR012388">
    <property type="entry name" value="CABLES1/2"/>
</dbReference>
<feature type="compositionally biased region" description="Polar residues" evidence="1">
    <location>
        <begin position="26"/>
        <end position="42"/>
    </location>
</feature>
<dbReference type="EMBL" id="CAJVPP010000343">
    <property type="protein sequence ID" value="CAG8471902.1"/>
    <property type="molecule type" value="Genomic_DNA"/>
</dbReference>
<dbReference type="Gene3D" id="1.10.472.10">
    <property type="entry name" value="Cyclin-like"/>
    <property type="match status" value="1"/>
</dbReference>
<accession>A0A9N8Z696</accession>
<feature type="compositionally biased region" description="Low complexity" evidence="1">
    <location>
        <begin position="224"/>
        <end position="250"/>
    </location>
</feature>
<keyword evidence="4" id="KW-1185">Reference proteome</keyword>
<comment type="caution">
    <text evidence="3">The sequence shown here is derived from an EMBL/GenBank/DDBJ whole genome shotgun (WGS) entry which is preliminary data.</text>
</comment>
<organism evidence="3 4">
    <name type="scientific">Funneliformis mosseae</name>
    <name type="common">Endomycorrhizal fungus</name>
    <name type="synonym">Glomus mosseae</name>
    <dbReference type="NCBI Taxonomy" id="27381"/>
    <lineage>
        <taxon>Eukaryota</taxon>
        <taxon>Fungi</taxon>
        <taxon>Fungi incertae sedis</taxon>
        <taxon>Mucoromycota</taxon>
        <taxon>Glomeromycotina</taxon>
        <taxon>Glomeromycetes</taxon>
        <taxon>Glomerales</taxon>
        <taxon>Glomeraceae</taxon>
        <taxon>Funneliformis</taxon>
    </lineage>
</organism>
<sequence>MTTSSPRRIPRRRDSSRQAAFTFLTNISLGTESSYPPSNSRATAAPSHSVPSPFQSSDSSLNTDTFENQPPPPSITLRDHDTVSGNSKPSLQINTRKTSIPYERVPKKSGGNYVLSPSSKTANNNNIFKTKTSPIDYNEEFYDFDRERSNSHREDSATSFLANISLDPKRSKPYHPSRENLTSPIKEKIAILEASDNLIPEIDDNQVNIIDSLSLGEIKKSSRRSSASTSKSDTSSSSANSTTPHPSPTNEKSVSHYKSQHRRHSPILSPNSLNKPNVNDNRKQNNANNSSSLGLFSIWGGYDKKFKQKNRQDQMKQPADLEIIKRRKAESFAHLLVPSHSLGPEESFGKYDPTYLDDPKIKIEKPPVNEVQVSRPTKHRTVLSLSGLMGSLMHHHNNRPSDLKRESNTLFRQLHPEVDSTLTLSQIRKIKLRLLNVARNEDLDLELSTIAKAYAYFEKLILKKLVNKTNRRLIGAICLLLASKVNEPMGMSYSPLLEALHKNLDVTIKDITDKEFSVFANLDFELYLSTQEFMPHFDRLFQTLDYNNKEEYLGNNPFYEFHLIGNSLPQS</sequence>
<dbReference type="PANTHER" id="PTHR22896:SF0">
    <property type="entry name" value="CYCLIN N-TERMINAL DOMAIN-CONTAINING PROTEIN"/>
    <property type="match status" value="1"/>
</dbReference>
<proteinExistence type="predicted"/>
<evidence type="ECO:0000313" key="4">
    <source>
        <dbReference type="Proteomes" id="UP000789375"/>
    </source>
</evidence>
<dbReference type="SUPFAM" id="SSF47954">
    <property type="entry name" value="Cyclin-like"/>
    <property type="match status" value="1"/>
</dbReference>
<evidence type="ECO:0000313" key="3">
    <source>
        <dbReference type="EMBL" id="CAG8471902.1"/>
    </source>
</evidence>
<feature type="compositionally biased region" description="Low complexity" evidence="1">
    <location>
        <begin position="46"/>
        <end position="60"/>
    </location>
</feature>
<dbReference type="Pfam" id="PF00134">
    <property type="entry name" value="Cyclin_N"/>
    <property type="match status" value="1"/>
</dbReference>
<dbReference type="Proteomes" id="UP000789375">
    <property type="component" value="Unassembled WGS sequence"/>
</dbReference>
<dbReference type="CDD" id="cd20556">
    <property type="entry name" value="CYCLIN_CABLES"/>
    <property type="match status" value="1"/>
</dbReference>
<feature type="region of interest" description="Disordered" evidence="1">
    <location>
        <begin position="148"/>
        <end position="181"/>
    </location>
</feature>
<dbReference type="InterPro" id="IPR036915">
    <property type="entry name" value="Cyclin-like_sf"/>
</dbReference>
<feature type="compositionally biased region" description="Polar residues" evidence="1">
    <location>
        <begin position="268"/>
        <end position="292"/>
    </location>
</feature>
<evidence type="ECO:0000256" key="1">
    <source>
        <dbReference type="SAM" id="MobiDB-lite"/>
    </source>
</evidence>
<feature type="domain" description="Cyclin N-terminal" evidence="2">
    <location>
        <begin position="418"/>
        <end position="526"/>
    </location>
</feature>
<feature type="region of interest" description="Disordered" evidence="1">
    <location>
        <begin position="26"/>
        <end position="92"/>
    </location>
</feature>
<feature type="region of interest" description="Disordered" evidence="1">
    <location>
        <begin position="218"/>
        <end position="292"/>
    </location>
</feature>
<dbReference type="GO" id="GO:0051726">
    <property type="term" value="P:regulation of cell cycle"/>
    <property type="evidence" value="ECO:0007669"/>
    <property type="project" value="InterPro"/>
</dbReference>
<name>A0A9N8Z696_FUNMO</name>
<protein>
    <submittedName>
        <fullName evidence="3">8441_t:CDS:1</fullName>
    </submittedName>
</protein>
<feature type="compositionally biased region" description="Polar residues" evidence="1">
    <location>
        <begin position="83"/>
        <end position="92"/>
    </location>
</feature>
<dbReference type="InterPro" id="IPR006671">
    <property type="entry name" value="Cyclin_N"/>
</dbReference>
<dbReference type="AlphaFoldDB" id="A0A9N8Z696"/>